<proteinExistence type="predicted"/>
<name>A0A2A6BPJ9_PRIPA</name>
<protein>
    <submittedName>
        <fullName evidence="1">Uncharacterized protein</fullName>
    </submittedName>
</protein>
<reference evidence="1" key="2">
    <citation type="submission" date="2022-06" db="UniProtKB">
        <authorList>
            <consortium name="EnsemblMetazoa"/>
        </authorList>
    </citation>
    <scope>IDENTIFICATION</scope>
    <source>
        <strain evidence="1">PS312</strain>
    </source>
</reference>
<evidence type="ECO:0000313" key="2">
    <source>
        <dbReference type="Proteomes" id="UP000005239"/>
    </source>
</evidence>
<dbReference type="Proteomes" id="UP000005239">
    <property type="component" value="Unassembled WGS sequence"/>
</dbReference>
<evidence type="ECO:0000313" key="1">
    <source>
        <dbReference type="EnsemblMetazoa" id="PPA36809.1"/>
    </source>
</evidence>
<sequence length="125" mass="13865">MKLLVVLSCLFHAVQPSKYCYSSSTFADQHVLISKSEVNNKTECTKLCDNDDTPSDPSMQRIFNMLNGENRSQAEIQSAKRIKVKVNEGCKIFIECSDGIFIFDEAGEVDKNVPSGFTKATASCK</sequence>
<keyword evidence="2" id="KW-1185">Reference proteome</keyword>
<gene>
    <name evidence="1" type="primary">WBGene00275178</name>
</gene>
<dbReference type="AlphaFoldDB" id="A0A2A6BPJ9"/>
<dbReference type="EnsemblMetazoa" id="PPA36809.1">
    <property type="protein sequence ID" value="PPA36809.1"/>
    <property type="gene ID" value="WBGene00275178"/>
</dbReference>
<accession>A0A8R1URB5</accession>
<organism evidence="1 2">
    <name type="scientific">Pristionchus pacificus</name>
    <name type="common">Parasitic nematode worm</name>
    <dbReference type="NCBI Taxonomy" id="54126"/>
    <lineage>
        <taxon>Eukaryota</taxon>
        <taxon>Metazoa</taxon>
        <taxon>Ecdysozoa</taxon>
        <taxon>Nematoda</taxon>
        <taxon>Chromadorea</taxon>
        <taxon>Rhabditida</taxon>
        <taxon>Rhabditina</taxon>
        <taxon>Diplogasteromorpha</taxon>
        <taxon>Diplogasteroidea</taxon>
        <taxon>Neodiplogasteridae</taxon>
        <taxon>Pristionchus</taxon>
    </lineage>
</organism>
<accession>A0A2A6BPJ9</accession>
<reference evidence="2" key="1">
    <citation type="journal article" date="2008" name="Nat. Genet.">
        <title>The Pristionchus pacificus genome provides a unique perspective on nematode lifestyle and parasitism.</title>
        <authorList>
            <person name="Dieterich C."/>
            <person name="Clifton S.W."/>
            <person name="Schuster L.N."/>
            <person name="Chinwalla A."/>
            <person name="Delehaunty K."/>
            <person name="Dinkelacker I."/>
            <person name="Fulton L."/>
            <person name="Fulton R."/>
            <person name="Godfrey J."/>
            <person name="Minx P."/>
            <person name="Mitreva M."/>
            <person name="Roeseler W."/>
            <person name="Tian H."/>
            <person name="Witte H."/>
            <person name="Yang S.P."/>
            <person name="Wilson R.K."/>
            <person name="Sommer R.J."/>
        </authorList>
    </citation>
    <scope>NUCLEOTIDE SEQUENCE [LARGE SCALE GENOMIC DNA]</scope>
    <source>
        <strain evidence="2">PS312</strain>
    </source>
</reference>